<dbReference type="AlphaFoldDB" id="A0A810L727"/>
<gene>
    <name evidence="1" type="ORF">Asera_42190</name>
</gene>
<proteinExistence type="predicted"/>
<reference evidence="1" key="1">
    <citation type="submission" date="2020-08" db="EMBL/GenBank/DDBJ databases">
        <title>Whole genome shotgun sequence of Actinocatenispora sera NBRC 101916.</title>
        <authorList>
            <person name="Komaki H."/>
            <person name="Tamura T."/>
        </authorList>
    </citation>
    <scope>NUCLEOTIDE SEQUENCE</scope>
    <source>
        <strain evidence="1">NBRC 101916</strain>
    </source>
</reference>
<name>A0A810L727_9ACTN</name>
<protein>
    <recommendedName>
        <fullName evidence="3">Integrase</fullName>
    </recommendedName>
</protein>
<evidence type="ECO:0000313" key="2">
    <source>
        <dbReference type="Proteomes" id="UP000680750"/>
    </source>
</evidence>
<evidence type="ECO:0000313" key="1">
    <source>
        <dbReference type="EMBL" id="BCJ30111.1"/>
    </source>
</evidence>
<dbReference type="EMBL" id="AP023354">
    <property type="protein sequence ID" value="BCJ30111.1"/>
    <property type="molecule type" value="Genomic_DNA"/>
</dbReference>
<sequence length="39" mass="4292">MIMSVLRHAQISVTMKVYAQATSAKTRDALKRLGESLGE</sequence>
<accession>A0A810L727</accession>
<dbReference type="KEGG" id="aser:Asera_42190"/>
<organism evidence="1 2">
    <name type="scientific">Actinocatenispora sera</name>
    <dbReference type="NCBI Taxonomy" id="390989"/>
    <lineage>
        <taxon>Bacteria</taxon>
        <taxon>Bacillati</taxon>
        <taxon>Actinomycetota</taxon>
        <taxon>Actinomycetes</taxon>
        <taxon>Micromonosporales</taxon>
        <taxon>Micromonosporaceae</taxon>
        <taxon>Actinocatenispora</taxon>
    </lineage>
</organism>
<keyword evidence="2" id="KW-1185">Reference proteome</keyword>
<dbReference type="Proteomes" id="UP000680750">
    <property type="component" value="Chromosome"/>
</dbReference>
<evidence type="ECO:0008006" key="3">
    <source>
        <dbReference type="Google" id="ProtNLM"/>
    </source>
</evidence>